<proteinExistence type="predicted"/>
<protein>
    <submittedName>
        <fullName evidence="1">Uncharacterized protein</fullName>
    </submittedName>
</protein>
<dbReference type="EMBL" id="JXTP01000051">
    <property type="protein sequence ID" value="KIU27219.1"/>
    <property type="molecule type" value="Genomic_DNA"/>
</dbReference>
<evidence type="ECO:0000313" key="2">
    <source>
        <dbReference type="Proteomes" id="UP000033203"/>
    </source>
</evidence>
<gene>
    <name evidence="1" type="ORF">SR41_11035</name>
</gene>
<accession>A0A0D1KRU3</accession>
<evidence type="ECO:0000313" key="1">
    <source>
        <dbReference type="EMBL" id="KIU27219.1"/>
    </source>
</evidence>
<sequence>MRMMIPMKIIKRNKIATNSAVEVGDGYRVSREEAVGAVAYIGLTSHHACGSFYPDMVRDRSKAGVNTKGNRIVGIFGLMSAVSFTVDLPVWSISEEYVKSHNLRYTIIAIARWFDAIRAIANFFVDRGMIVRQSLEECLCSVGHPVRHHGCDYLPGHRQGFRLIREHVISDYNFSRDTRQRQ</sequence>
<reference evidence="1 2" key="1">
    <citation type="submission" date="2015-01" db="EMBL/GenBank/DDBJ databases">
        <title>Genome of Sphingomonas taxi strain 30a.</title>
        <authorList>
            <person name="Eevers N."/>
            <person name="Van Hamme J."/>
            <person name="Bottos E."/>
            <person name="Weyens N."/>
            <person name="Vangronsveld J."/>
        </authorList>
    </citation>
    <scope>NUCLEOTIDE SEQUENCE [LARGE SCALE GENOMIC DNA]</scope>
    <source>
        <strain evidence="1 2">30a</strain>
    </source>
</reference>
<name>A0A0D1KRU3_9SPHN</name>
<dbReference type="AlphaFoldDB" id="A0A0D1KRU3"/>
<dbReference type="Proteomes" id="UP000033203">
    <property type="component" value="Unassembled WGS sequence"/>
</dbReference>
<comment type="caution">
    <text evidence="1">The sequence shown here is derived from an EMBL/GenBank/DDBJ whole genome shotgun (WGS) entry which is preliminary data.</text>
</comment>
<organism evidence="1 2">
    <name type="scientific">Sphingomonas melonis</name>
    <dbReference type="NCBI Taxonomy" id="152682"/>
    <lineage>
        <taxon>Bacteria</taxon>
        <taxon>Pseudomonadati</taxon>
        <taxon>Pseudomonadota</taxon>
        <taxon>Alphaproteobacteria</taxon>
        <taxon>Sphingomonadales</taxon>
        <taxon>Sphingomonadaceae</taxon>
        <taxon>Sphingomonas</taxon>
    </lineage>
</organism>